<comment type="caution">
    <text evidence="2">The sequence shown here is derived from an EMBL/GenBank/DDBJ whole genome shotgun (WGS) entry which is preliminary data.</text>
</comment>
<evidence type="ECO:0000313" key="2">
    <source>
        <dbReference type="EMBL" id="CAD5206703.1"/>
    </source>
</evidence>
<evidence type="ECO:0000313" key="3">
    <source>
        <dbReference type="Proteomes" id="UP000614601"/>
    </source>
</evidence>
<dbReference type="OrthoDB" id="5812172at2759"/>
<sequence>MEGPSETIELCEEDDRLYGDEIKSLSEREQQLFKLRLHRRRKREADKLVTLSPDLTEEALTNALNKELEAYLTSNEPIIIFAKTVWNSVLMYFKAKDGSNYKGQIVDYFTNQFLPQMLSKMTQHADQELLRNSLIEREFYVIMMLQTLTQRPCLYEKLKLIPILRFIYLMGSPSRLKQFMDEVLCDEFFLTLPYYLVALYEDLEMTAPLDLAKYRSTEYVMEVFNDFEPSASRLLNILSTVALMREGEDLNTLNPASDTLNNSFMESAKAGSIAGSAVTQRPARCVLETPTKQTIEVADNGIVEQTPIRQMTKTNNLAAMGDLLASKKTDSRKRKAPDTNPGSTKKTKLNIASVFSSFL</sequence>
<dbReference type="Proteomes" id="UP000783686">
    <property type="component" value="Unassembled WGS sequence"/>
</dbReference>
<feature type="region of interest" description="Disordered" evidence="1">
    <location>
        <begin position="325"/>
        <end position="346"/>
    </location>
</feature>
<reference evidence="2" key="1">
    <citation type="submission" date="2020-09" db="EMBL/GenBank/DDBJ databases">
        <authorList>
            <person name="Kikuchi T."/>
        </authorList>
    </citation>
    <scope>NUCLEOTIDE SEQUENCE</scope>
    <source>
        <strain evidence="2">SH1</strain>
    </source>
</reference>
<evidence type="ECO:0000256" key="1">
    <source>
        <dbReference type="SAM" id="MobiDB-lite"/>
    </source>
</evidence>
<name>A0A811JTS5_9BILA</name>
<keyword evidence="3" id="KW-1185">Reference proteome</keyword>
<organism evidence="2 3">
    <name type="scientific">Bursaphelenchus okinawaensis</name>
    <dbReference type="NCBI Taxonomy" id="465554"/>
    <lineage>
        <taxon>Eukaryota</taxon>
        <taxon>Metazoa</taxon>
        <taxon>Ecdysozoa</taxon>
        <taxon>Nematoda</taxon>
        <taxon>Chromadorea</taxon>
        <taxon>Rhabditida</taxon>
        <taxon>Tylenchina</taxon>
        <taxon>Tylenchomorpha</taxon>
        <taxon>Aphelenchoidea</taxon>
        <taxon>Aphelenchoididae</taxon>
        <taxon>Bursaphelenchus</taxon>
    </lineage>
</organism>
<dbReference type="AlphaFoldDB" id="A0A811JTS5"/>
<accession>A0A811JTS5</accession>
<dbReference type="Proteomes" id="UP000614601">
    <property type="component" value="Unassembled WGS sequence"/>
</dbReference>
<proteinExistence type="predicted"/>
<protein>
    <submittedName>
        <fullName evidence="2">Uncharacterized protein</fullName>
    </submittedName>
</protein>
<gene>
    <name evidence="2" type="ORF">BOKJ2_LOCUS1387</name>
</gene>
<dbReference type="EMBL" id="CAJFDH010000001">
    <property type="protein sequence ID" value="CAD5206703.1"/>
    <property type="molecule type" value="Genomic_DNA"/>
</dbReference>
<dbReference type="EMBL" id="CAJFCW020000001">
    <property type="protein sequence ID" value="CAG9082839.1"/>
    <property type="molecule type" value="Genomic_DNA"/>
</dbReference>